<dbReference type="OrthoDB" id="9811998at2"/>
<keyword evidence="3" id="KW-1185">Reference proteome</keyword>
<dbReference type="PANTHER" id="PTHR37692:SF1">
    <property type="entry name" value="DUF420 DOMAIN-CONTAINING PROTEIN"/>
    <property type="match status" value="1"/>
</dbReference>
<dbReference type="EMBL" id="CP036290">
    <property type="protein sequence ID" value="QDU85538.1"/>
    <property type="molecule type" value="Genomic_DNA"/>
</dbReference>
<dbReference type="AlphaFoldDB" id="A0A518D233"/>
<dbReference type="InterPro" id="IPR013833">
    <property type="entry name" value="Cyt_c_oxidase_su3_a-hlx"/>
</dbReference>
<dbReference type="Proteomes" id="UP000319342">
    <property type="component" value="Chromosome"/>
</dbReference>
<keyword evidence="1" id="KW-0812">Transmembrane</keyword>
<dbReference type="Gene3D" id="1.20.120.80">
    <property type="entry name" value="Cytochrome c oxidase, subunit III, four-helix bundle"/>
    <property type="match status" value="1"/>
</dbReference>
<sequence length="159" mass="17631">MLALLTDSSFGTNLPFINACCNATASVLLVCGLVAIKRGAEETHKRFMFAALVASALFLAGYLTYHFGVQAELGATKFNREGWVKTAYLVLLLTHVLGAIVNLPMVLFTFWLAHREDWTRHRRWAKRSFPLWLYVSVTGVAVYVVLYHLNPDAPLSAGG</sequence>
<keyword evidence="1" id="KW-0472">Membrane</keyword>
<feature type="transmembrane region" description="Helical" evidence="1">
    <location>
        <begin position="87"/>
        <end position="111"/>
    </location>
</feature>
<evidence type="ECO:0000313" key="2">
    <source>
        <dbReference type="EMBL" id="QDU85538.1"/>
    </source>
</evidence>
<dbReference type="Pfam" id="PF04238">
    <property type="entry name" value="DUF420"/>
    <property type="match status" value="1"/>
</dbReference>
<dbReference type="GO" id="GO:0004129">
    <property type="term" value="F:cytochrome-c oxidase activity"/>
    <property type="evidence" value="ECO:0007669"/>
    <property type="project" value="InterPro"/>
</dbReference>
<evidence type="ECO:0000256" key="1">
    <source>
        <dbReference type="SAM" id="Phobius"/>
    </source>
</evidence>
<feature type="transmembrane region" description="Helical" evidence="1">
    <location>
        <begin position="47"/>
        <end position="67"/>
    </location>
</feature>
<protein>
    <recommendedName>
        <fullName evidence="4">DUF420 domain-containing protein</fullName>
    </recommendedName>
</protein>
<proteinExistence type="predicted"/>
<keyword evidence="1" id="KW-1133">Transmembrane helix</keyword>
<gene>
    <name evidence="2" type="ORF">Pla163_26700</name>
</gene>
<dbReference type="RefSeq" id="WP_145189070.1">
    <property type="nucleotide sequence ID" value="NZ_CP036290.1"/>
</dbReference>
<reference evidence="2 3" key="1">
    <citation type="submission" date="2019-02" db="EMBL/GenBank/DDBJ databases">
        <title>Deep-cultivation of Planctomycetes and their phenomic and genomic characterization uncovers novel biology.</title>
        <authorList>
            <person name="Wiegand S."/>
            <person name="Jogler M."/>
            <person name="Boedeker C."/>
            <person name="Pinto D."/>
            <person name="Vollmers J."/>
            <person name="Rivas-Marin E."/>
            <person name="Kohn T."/>
            <person name="Peeters S.H."/>
            <person name="Heuer A."/>
            <person name="Rast P."/>
            <person name="Oberbeckmann S."/>
            <person name="Bunk B."/>
            <person name="Jeske O."/>
            <person name="Meyerdierks A."/>
            <person name="Storesund J.E."/>
            <person name="Kallscheuer N."/>
            <person name="Luecker S."/>
            <person name="Lage O.M."/>
            <person name="Pohl T."/>
            <person name="Merkel B.J."/>
            <person name="Hornburger P."/>
            <person name="Mueller R.-W."/>
            <person name="Bruemmer F."/>
            <person name="Labrenz M."/>
            <person name="Spormann A.M."/>
            <person name="Op den Camp H."/>
            <person name="Overmann J."/>
            <person name="Amann R."/>
            <person name="Jetten M.S.M."/>
            <person name="Mascher T."/>
            <person name="Medema M.H."/>
            <person name="Devos D.P."/>
            <person name="Kaster A.-K."/>
            <person name="Ovreas L."/>
            <person name="Rohde M."/>
            <person name="Galperin M.Y."/>
            <person name="Jogler C."/>
        </authorList>
    </citation>
    <scope>NUCLEOTIDE SEQUENCE [LARGE SCALE GENOMIC DNA]</scope>
    <source>
        <strain evidence="2 3">Pla163</strain>
    </source>
</reference>
<feature type="transmembrane region" description="Helical" evidence="1">
    <location>
        <begin position="16"/>
        <end position="35"/>
    </location>
</feature>
<evidence type="ECO:0008006" key="4">
    <source>
        <dbReference type="Google" id="ProtNLM"/>
    </source>
</evidence>
<dbReference type="PANTHER" id="PTHR37692">
    <property type="entry name" value="HYPOTHETICAL MEMBRANE SPANNING PROTEIN"/>
    <property type="match status" value="1"/>
</dbReference>
<evidence type="ECO:0000313" key="3">
    <source>
        <dbReference type="Proteomes" id="UP000319342"/>
    </source>
</evidence>
<dbReference type="GO" id="GO:0016020">
    <property type="term" value="C:membrane"/>
    <property type="evidence" value="ECO:0007669"/>
    <property type="project" value="InterPro"/>
</dbReference>
<organism evidence="2 3">
    <name type="scientific">Rohdeia mirabilis</name>
    <dbReference type="NCBI Taxonomy" id="2528008"/>
    <lineage>
        <taxon>Bacteria</taxon>
        <taxon>Pseudomonadati</taxon>
        <taxon>Planctomycetota</taxon>
        <taxon>Planctomycetia</taxon>
        <taxon>Planctomycetia incertae sedis</taxon>
        <taxon>Rohdeia</taxon>
    </lineage>
</organism>
<accession>A0A518D233</accession>
<dbReference type="InterPro" id="IPR007352">
    <property type="entry name" value="DUF420"/>
</dbReference>
<name>A0A518D233_9BACT</name>
<dbReference type="GO" id="GO:0022904">
    <property type="term" value="P:respiratory electron transport chain"/>
    <property type="evidence" value="ECO:0007669"/>
    <property type="project" value="InterPro"/>
</dbReference>
<feature type="transmembrane region" description="Helical" evidence="1">
    <location>
        <begin position="131"/>
        <end position="149"/>
    </location>
</feature>